<feature type="compositionally biased region" description="Low complexity" evidence="8">
    <location>
        <begin position="222"/>
        <end position="243"/>
    </location>
</feature>
<feature type="region of interest" description="Disordered" evidence="8">
    <location>
        <begin position="216"/>
        <end position="247"/>
    </location>
</feature>
<dbReference type="InterPro" id="IPR018957">
    <property type="entry name" value="Znf_C3HC4_RING-type"/>
</dbReference>
<dbReference type="PANTHER" id="PTHR25462">
    <property type="entry name" value="BONUS, ISOFORM C-RELATED"/>
    <property type="match status" value="1"/>
</dbReference>
<evidence type="ECO:0000256" key="7">
    <source>
        <dbReference type="SAM" id="Coils"/>
    </source>
</evidence>
<keyword evidence="1" id="KW-0479">Metal-binding</keyword>
<dbReference type="AlphaFoldDB" id="A0A813MFX1"/>
<dbReference type="PROSITE" id="PS00518">
    <property type="entry name" value="ZF_RING_1"/>
    <property type="match status" value="1"/>
</dbReference>
<dbReference type="InterPro" id="IPR001841">
    <property type="entry name" value="Znf_RING"/>
</dbReference>
<feature type="domain" description="RING-type" evidence="9">
    <location>
        <begin position="79"/>
        <end position="120"/>
    </location>
</feature>
<dbReference type="SMART" id="SM00184">
    <property type="entry name" value="RING"/>
    <property type="match status" value="1"/>
</dbReference>
<evidence type="ECO:0000259" key="10">
    <source>
        <dbReference type="PROSITE" id="PS50119"/>
    </source>
</evidence>
<dbReference type="Gene3D" id="2.120.10.30">
    <property type="entry name" value="TolB, C-terminal domain"/>
    <property type="match status" value="1"/>
</dbReference>
<dbReference type="Pfam" id="PF01436">
    <property type="entry name" value="NHL"/>
    <property type="match status" value="3"/>
</dbReference>
<keyword evidence="4" id="KW-0862">Zinc</keyword>
<keyword evidence="3 5" id="KW-0863">Zinc-finger</keyword>
<feature type="coiled-coil region" evidence="7">
    <location>
        <begin position="343"/>
        <end position="389"/>
    </location>
</feature>
<protein>
    <submittedName>
        <fullName evidence="11">Uncharacterized protein</fullName>
    </submittedName>
</protein>
<dbReference type="CDD" id="cd14959">
    <property type="entry name" value="NHL_brat_like"/>
    <property type="match status" value="1"/>
</dbReference>
<dbReference type="CDD" id="cd19798">
    <property type="entry name" value="Bbox2_BRAT-like"/>
    <property type="match status" value="1"/>
</dbReference>
<dbReference type="InterPro" id="IPR011042">
    <property type="entry name" value="6-blade_b-propeller_TolB-like"/>
</dbReference>
<organism evidence="11 12">
    <name type="scientific">Brachionus calyciflorus</name>
    <dbReference type="NCBI Taxonomy" id="104777"/>
    <lineage>
        <taxon>Eukaryota</taxon>
        <taxon>Metazoa</taxon>
        <taxon>Spiralia</taxon>
        <taxon>Gnathifera</taxon>
        <taxon>Rotifera</taxon>
        <taxon>Eurotatoria</taxon>
        <taxon>Monogononta</taxon>
        <taxon>Pseudotrocha</taxon>
        <taxon>Ploima</taxon>
        <taxon>Brachionidae</taxon>
        <taxon>Brachionus</taxon>
    </lineage>
</organism>
<evidence type="ECO:0000256" key="8">
    <source>
        <dbReference type="SAM" id="MobiDB-lite"/>
    </source>
</evidence>
<evidence type="ECO:0000259" key="9">
    <source>
        <dbReference type="PROSITE" id="PS50089"/>
    </source>
</evidence>
<reference evidence="11" key="1">
    <citation type="submission" date="2021-02" db="EMBL/GenBank/DDBJ databases">
        <authorList>
            <person name="Nowell W R."/>
        </authorList>
    </citation>
    <scope>NUCLEOTIDE SEQUENCE</scope>
    <source>
        <strain evidence="11">Ploen Becks lab</strain>
    </source>
</reference>
<feature type="domain" description="B box-type" evidence="10">
    <location>
        <begin position="268"/>
        <end position="311"/>
    </location>
</feature>
<evidence type="ECO:0000256" key="3">
    <source>
        <dbReference type="ARBA" id="ARBA00022771"/>
    </source>
</evidence>
<dbReference type="Gene3D" id="3.30.40.10">
    <property type="entry name" value="Zinc/RING finger domain, C3HC4 (zinc finger)"/>
    <property type="match status" value="1"/>
</dbReference>
<comment type="caution">
    <text evidence="11">The sequence shown here is derived from an EMBL/GenBank/DDBJ whole genome shotgun (WGS) entry which is preliminary data.</text>
</comment>
<evidence type="ECO:0000256" key="1">
    <source>
        <dbReference type="ARBA" id="ARBA00022723"/>
    </source>
</evidence>
<dbReference type="Pfam" id="PF00643">
    <property type="entry name" value="zf-B_box"/>
    <property type="match status" value="1"/>
</dbReference>
<dbReference type="SUPFAM" id="SSF57850">
    <property type="entry name" value="RING/U-box"/>
    <property type="match status" value="1"/>
</dbReference>
<dbReference type="EMBL" id="CAJNOC010000132">
    <property type="protein sequence ID" value="CAF0717899.1"/>
    <property type="molecule type" value="Genomic_DNA"/>
</dbReference>
<sequence>MSRETIEETLVDTLNKFGGQTNLIGIKSLSESTKSLSSNSSSKSSLSTRMFSKNYNLQNDTPRSLTSSNMPYQYELIICQLCKNKLKEPKLLNCLHVYCKMCLATQLYDNSNIIKCFKCKQDTMVNPSYGVDSLEDDYVMHNILDMIAIEEKLLDCTSCTTDQKSVARCSDCAQFLCPNCVSAHQFMRCFDNHQVVKFDEIKSIYQANLNRLVSLGHDENKSPSSSSPGSSKSTSSASSSSSKINDDHDNNFNLRHSKFLIDCGVPIHKPLTCKQHPRESLKFFCNTCQIPICSDCVVTSHQQPVHSYERISDAEARNIEELDFYIKKARENINYCQSEYQTLDQYLNELNEQSESSKVLIEETFKVYRQVLEKRKDELLKELEDKHANKHLALMEMNSSIDQSINRLLDVIKFSERVLKNGNTFEILLLKKSIINQIKYLTNTMPQLDSFDMALKFVSNEHLFVKSVQETFGRFYTQKELKQNYLNNLQNSSSMNQIHQDHHQQKSLDQENAWFGSQLEQLQNQLKSVQFDENLIKNLNQLSSLNGQNGSPISPSEDWGSSMVNKISLNPNFEDFQKTHLMNNINSLSPKTLNQLTMTSKQLILNASPFEAGIQMMNPQSSSRSHTPGNPFKQDIQLNGLNSIGSGSSLGSSAGSSNININSNTVINALDEYLPFQNACLTSNMAQNLNQLSKYISPNHQINDLNALNNLNELAGLNMNNYDANSNSSQSPPMLNGGAAMGAIGSGMVLSALNTSSTTQTTFSGNGNLNPPVRQNGKMTNMQIRTKFGTLGSGKAQFNSPHGFCLGVDEEIIVADTNNHRIQIFDKDGEFKYAFGSPGREEGQLWYPRKVAVMRDSGKFVVCDRGNERSRMQIFSKNGLFIKKISIRYIDIVAGLAITQNGEIVAVDSVSPTVFRISESGDLKKWFDCSEYMREPSDIAIFGNEYYVCDFKGHCVAVFNEDGNFVRKIGGENVTNFPNGIDVSDAGDVLVGDSHGNRFHVAVFSRDGTMISEFECPYVKVSRCCGLKITSEGYVVTLAKNNHHVLVLNTLYVS</sequence>
<dbReference type="GO" id="GO:0008270">
    <property type="term" value="F:zinc ion binding"/>
    <property type="evidence" value="ECO:0007669"/>
    <property type="project" value="UniProtKB-KW"/>
</dbReference>
<evidence type="ECO:0000256" key="5">
    <source>
        <dbReference type="PROSITE-ProRule" id="PRU00024"/>
    </source>
</evidence>
<dbReference type="OrthoDB" id="342730at2759"/>
<accession>A0A813MFX1</accession>
<gene>
    <name evidence="11" type="ORF">OXX778_LOCUS1872</name>
</gene>
<feature type="repeat" description="NHL" evidence="6">
    <location>
        <begin position="835"/>
        <end position="878"/>
    </location>
</feature>
<dbReference type="InterPro" id="IPR017907">
    <property type="entry name" value="Znf_RING_CS"/>
</dbReference>
<dbReference type="InterPro" id="IPR013087">
    <property type="entry name" value="Znf_C2H2_type"/>
</dbReference>
<dbReference type="Proteomes" id="UP000663879">
    <property type="component" value="Unassembled WGS sequence"/>
</dbReference>
<dbReference type="SMART" id="SM00502">
    <property type="entry name" value="BBC"/>
    <property type="match status" value="1"/>
</dbReference>
<keyword evidence="12" id="KW-1185">Reference proteome</keyword>
<keyword evidence="7" id="KW-0175">Coiled coil</keyword>
<dbReference type="PROSITE" id="PS50089">
    <property type="entry name" value="ZF_RING_2"/>
    <property type="match status" value="1"/>
</dbReference>
<dbReference type="CDD" id="cd19813">
    <property type="entry name" value="Bbox1_BRAT-like"/>
    <property type="match status" value="1"/>
</dbReference>
<dbReference type="InterPro" id="IPR001258">
    <property type="entry name" value="NHL_repeat"/>
</dbReference>
<proteinExistence type="predicted"/>
<feature type="repeat" description="NHL" evidence="6">
    <location>
        <begin position="785"/>
        <end position="828"/>
    </location>
</feature>
<name>A0A813MFX1_9BILA</name>
<dbReference type="GO" id="GO:0005654">
    <property type="term" value="C:nucleoplasm"/>
    <property type="evidence" value="ECO:0007669"/>
    <property type="project" value="TreeGrafter"/>
</dbReference>
<evidence type="ECO:0000256" key="2">
    <source>
        <dbReference type="ARBA" id="ARBA00022737"/>
    </source>
</evidence>
<dbReference type="PROSITE" id="PS51125">
    <property type="entry name" value="NHL"/>
    <property type="match status" value="2"/>
</dbReference>
<dbReference type="SMART" id="SM00336">
    <property type="entry name" value="BBOX"/>
    <property type="match status" value="2"/>
</dbReference>
<dbReference type="Pfam" id="PF00097">
    <property type="entry name" value="zf-C3HC4"/>
    <property type="match status" value="1"/>
</dbReference>
<dbReference type="SUPFAM" id="SSF57845">
    <property type="entry name" value="B-box zinc-binding domain"/>
    <property type="match status" value="1"/>
</dbReference>
<dbReference type="GO" id="GO:0061630">
    <property type="term" value="F:ubiquitin protein ligase activity"/>
    <property type="evidence" value="ECO:0007669"/>
    <property type="project" value="TreeGrafter"/>
</dbReference>
<dbReference type="InterPro" id="IPR047153">
    <property type="entry name" value="TRIM45/56/19-like"/>
</dbReference>
<dbReference type="SUPFAM" id="SSF101898">
    <property type="entry name" value="NHL repeat"/>
    <property type="match status" value="1"/>
</dbReference>
<evidence type="ECO:0000256" key="4">
    <source>
        <dbReference type="ARBA" id="ARBA00022833"/>
    </source>
</evidence>
<dbReference type="InterPro" id="IPR000315">
    <property type="entry name" value="Znf_B-box"/>
</dbReference>
<evidence type="ECO:0000313" key="11">
    <source>
        <dbReference type="EMBL" id="CAF0717899.1"/>
    </source>
</evidence>
<dbReference type="InterPro" id="IPR013083">
    <property type="entry name" value="Znf_RING/FYVE/PHD"/>
</dbReference>
<evidence type="ECO:0000313" key="12">
    <source>
        <dbReference type="Proteomes" id="UP000663879"/>
    </source>
</evidence>
<dbReference type="Gene3D" id="3.30.160.60">
    <property type="entry name" value="Classic Zinc Finger"/>
    <property type="match status" value="1"/>
</dbReference>
<keyword evidence="2" id="KW-0677">Repeat</keyword>
<dbReference type="PANTHER" id="PTHR25462:SF296">
    <property type="entry name" value="MEIOTIC P26, ISOFORM F"/>
    <property type="match status" value="1"/>
</dbReference>
<dbReference type="PROSITE" id="PS50119">
    <property type="entry name" value="ZF_BBOX"/>
    <property type="match status" value="2"/>
</dbReference>
<evidence type="ECO:0000256" key="6">
    <source>
        <dbReference type="PROSITE-ProRule" id="PRU00504"/>
    </source>
</evidence>
<feature type="domain" description="B box-type" evidence="10">
    <location>
        <begin position="151"/>
        <end position="198"/>
    </location>
</feature>
<dbReference type="InterPro" id="IPR003649">
    <property type="entry name" value="Bbox_C"/>
</dbReference>
<dbReference type="PROSITE" id="PS00028">
    <property type="entry name" value="ZINC_FINGER_C2H2_1"/>
    <property type="match status" value="1"/>
</dbReference>